<dbReference type="InterPro" id="IPR020825">
    <property type="entry name" value="Phe-tRNA_synthase-like_B3/B4"/>
</dbReference>
<evidence type="ECO:0000259" key="3">
    <source>
        <dbReference type="PROSITE" id="PS50886"/>
    </source>
</evidence>
<keyword evidence="4" id="KW-0436">Ligase</keyword>
<dbReference type="Pfam" id="PF03483">
    <property type="entry name" value="B3_4"/>
    <property type="match status" value="1"/>
</dbReference>
<dbReference type="InterPro" id="IPR033714">
    <property type="entry name" value="tRNA_bind_bactPheRS"/>
</dbReference>
<dbReference type="FunFam" id="2.40.50.140:FF:000045">
    <property type="entry name" value="Phenylalanine--tRNA ligase beta subunit"/>
    <property type="match status" value="1"/>
</dbReference>
<dbReference type="Pfam" id="PF01588">
    <property type="entry name" value="tRNA_bind"/>
    <property type="match status" value="1"/>
</dbReference>
<keyword evidence="1" id="KW-0820">tRNA-binding</keyword>
<dbReference type="SUPFAM" id="SSF56037">
    <property type="entry name" value="PheT/TilS domain"/>
    <property type="match status" value="1"/>
</dbReference>
<dbReference type="InterPro" id="IPR045060">
    <property type="entry name" value="Phe-tRNA-ligase_IIc_bsu"/>
</dbReference>
<comment type="caution">
    <text evidence="4">The sequence shown here is derived from an EMBL/GenBank/DDBJ whole genome shotgun (WGS) entry which is preliminary data.</text>
</comment>
<keyword evidence="4" id="KW-0030">Aminoacyl-tRNA synthetase</keyword>
<dbReference type="InterPro" id="IPR002547">
    <property type="entry name" value="tRNA-bd_dom"/>
</dbReference>
<dbReference type="PANTHER" id="PTHR10947">
    <property type="entry name" value="PHENYLALANYL-TRNA SYNTHETASE BETA CHAIN AND LEUCINE-RICH REPEAT-CONTAINING PROTEIN 47"/>
    <property type="match status" value="1"/>
</dbReference>
<evidence type="ECO:0000256" key="1">
    <source>
        <dbReference type="ARBA" id="ARBA00022555"/>
    </source>
</evidence>
<dbReference type="InterPro" id="IPR012340">
    <property type="entry name" value="NA-bd_OB-fold"/>
</dbReference>
<dbReference type="PROSITE" id="PS50886">
    <property type="entry name" value="TRBD"/>
    <property type="match status" value="1"/>
</dbReference>
<dbReference type="Gene3D" id="3.30.56.10">
    <property type="match status" value="1"/>
</dbReference>
<dbReference type="GO" id="GO:0006432">
    <property type="term" value="P:phenylalanyl-tRNA aminoacylation"/>
    <property type="evidence" value="ECO:0007669"/>
    <property type="project" value="InterPro"/>
</dbReference>
<organism evidence="4">
    <name type="scientific">gut metagenome</name>
    <dbReference type="NCBI Taxonomy" id="749906"/>
    <lineage>
        <taxon>unclassified sequences</taxon>
        <taxon>metagenomes</taxon>
        <taxon>organismal metagenomes</taxon>
    </lineage>
</organism>
<dbReference type="GO" id="GO:0009328">
    <property type="term" value="C:phenylalanine-tRNA ligase complex"/>
    <property type="evidence" value="ECO:0007669"/>
    <property type="project" value="TreeGrafter"/>
</dbReference>
<dbReference type="Gene3D" id="2.40.50.140">
    <property type="entry name" value="Nucleic acid-binding proteins"/>
    <property type="match status" value="1"/>
</dbReference>
<dbReference type="CDD" id="cd02796">
    <property type="entry name" value="tRNA_bind_bactPheRS"/>
    <property type="match status" value="1"/>
</dbReference>
<dbReference type="EMBL" id="AMCI01001253">
    <property type="protein sequence ID" value="EJX06122.1"/>
    <property type="molecule type" value="Genomic_DNA"/>
</dbReference>
<dbReference type="InterPro" id="IPR005146">
    <property type="entry name" value="B3/B4_tRNA-bd"/>
</dbReference>
<dbReference type="SUPFAM" id="SSF50249">
    <property type="entry name" value="Nucleic acid-binding proteins"/>
    <property type="match status" value="1"/>
</dbReference>
<gene>
    <name evidence="4" type="ORF">EVA_05771</name>
</gene>
<accession>J9GFH8</accession>
<dbReference type="Gene3D" id="3.50.40.10">
    <property type="entry name" value="Phenylalanyl-trna Synthetase, Chain B, domain 3"/>
    <property type="match status" value="1"/>
</dbReference>
<feature type="non-terminal residue" evidence="4">
    <location>
        <position position="273"/>
    </location>
</feature>
<dbReference type="GO" id="GO:0000049">
    <property type="term" value="F:tRNA binding"/>
    <property type="evidence" value="ECO:0007669"/>
    <property type="project" value="UniProtKB-KW"/>
</dbReference>
<dbReference type="PANTHER" id="PTHR10947:SF0">
    <property type="entry name" value="PHENYLALANINE--TRNA LIGASE BETA SUBUNIT"/>
    <property type="match status" value="1"/>
</dbReference>
<name>J9GFH8_9ZZZZ</name>
<keyword evidence="2" id="KW-0694">RNA-binding</keyword>
<dbReference type="AlphaFoldDB" id="J9GFH8"/>
<dbReference type="NCBIfam" id="NF045760">
    <property type="entry name" value="YtpR"/>
    <property type="match status" value="1"/>
</dbReference>
<protein>
    <submittedName>
        <fullName evidence="4">Phenylalanyl-tRNA synthetase beta subunit</fullName>
    </submittedName>
</protein>
<evidence type="ECO:0000256" key="2">
    <source>
        <dbReference type="ARBA" id="ARBA00022884"/>
    </source>
</evidence>
<sequence>MLFTEEWLRQYVNPQLTTEELAETLTMAGLEVEEVTKVAPAFSGVVVAEVLTCRDHENSDHLHVCEVNAGTGETLQIVCGAPNVRAGIKVVCATIGAVLPGDFKIKKSKLRGVASFGMLCSARELGIGEDHSGIWILPDDAPVGMSIREYARLDESVIDIKLTPNRGDALSVLGVARDLHAVTGAEFRLPSMDPVPATCDCRYPVRIESADLCGRFTGRVIRGLNARAETPSWMVERLERSGLRHISALVDISNYVMLELGRPTHFYDMKKLA</sequence>
<evidence type="ECO:0000313" key="4">
    <source>
        <dbReference type="EMBL" id="EJX06122.1"/>
    </source>
</evidence>
<feature type="domain" description="TRNA-binding" evidence="3">
    <location>
        <begin position="39"/>
        <end position="148"/>
    </location>
</feature>
<reference evidence="4" key="1">
    <citation type="journal article" date="2012" name="PLoS ONE">
        <title>Gene sets for utilization of primary and secondary nutrition supplies in the distal gut of endangered iberian lynx.</title>
        <authorList>
            <person name="Alcaide M."/>
            <person name="Messina E."/>
            <person name="Richter M."/>
            <person name="Bargiela R."/>
            <person name="Peplies J."/>
            <person name="Huws S.A."/>
            <person name="Newbold C.J."/>
            <person name="Golyshin P.N."/>
            <person name="Simon M.A."/>
            <person name="Lopez G."/>
            <person name="Yakimov M.M."/>
            <person name="Ferrer M."/>
        </authorList>
    </citation>
    <scope>NUCLEOTIDE SEQUENCE</scope>
</reference>
<dbReference type="GO" id="GO:0004826">
    <property type="term" value="F:phenylalanine-tRNA ligase activity"/>
    <property type="evidence" value="ECO:0007669"/>
    <property type="project" value="InterPro"/>
</dbReference>
<proteinExistence type="predicted"/>